<evidence type="ECO:0000313" key="2">
    <source>
        <dbReference type="EMBL" id="OWU73519.1"/>
    </source>
</evidence>
<name>A0A225NMX3_9RHOB</name>
<proteinExistence type="predicted"/>
<dbReference type="RefSeq" id="WP_088650240.1">
    <property type="nucleotide sequence ID" value="NZ_AQQR01000004.1"/>
</dbReference>
<accession>A0A225NMX3</accession>
<reference evidence="2 3" key="1">
    <citation type="submission" date="2013-04" db="EMBL/GenBank/DDBJ databases">
        <title>Oceanicola sp. 22II1-22F33 Genome Sequencing.</title>
        <authorList>
            <person name="Lai Q."/>
            <person name="Li G."/>
            <person name="Shao Z."/>
        </authorList>
    </citation>
    <scope>NUCLEOTIDE SEQUENCE [LARGE SCALE GENOMIC DNA]</scope>
    <source>
        <strain evidence="2 3">22II1-22F33</strain>
    </source>
</reference>
<dbReference type="OrthoDB" id="7961213at2"/>
<dbReference type="EMBL" id="AQQR01000004">
    <property type="protein sequence ID" value="OWU73519.1"/>
    <property type="molecule type" value="Genomic_DNA"/>
</dbReference>
<comment type="caution">
    <text evidence="2">The sequence shown here is derived from an EMBL/GenBank/DDBJ whole genome shotgun (WGS) entry which is preliminary data.</text>
</comment>
<dbReference type="AlphaFoldDB" id="A0A225NMX3"/>
<protein>
    <submittedName>
        <fullName evidence="2">Uncharacterized protein</fullName>
    </submittedName>
</protein>
<keyword evidence="3" id="KW-1185">Reference proteome</keyword>
<gene>
    <name evidence="2" type="ORF">ATO3_12740</name>
</gene>
<organism evidence="2 3">
    <name type="scientific">Marinibacterium profundimaris</name>
    <dbReference type="NCBI Taxonomy" id="1679460"/>
    <lineage>
        <taxon>Bacteria</taxon>
        <taxon>Pseudomonadati</taxon>
        <taxon>Pseudomonadota</taxon>
        <taxon>Alphaproteobacteria</taxon>
        <taxon>Rhodobacterales</taxon>
        <taxon>Paracoccaceae</taxon>
        <taxon>Marinibacterium</taxon>
    </lineage>
</organism>
<evidence type="ECO:0000256" key="1">
    <source>
        <dbReference type="SAM" id="MobiDB-lite"/>
    </source>
</evidence>
<sequence>MTHTQNFTPAEDLDKALAAIIRTHGLARVLLAAIGARLNAPPGRTPRRRRPEPKGLSNHLRRDIGLPPVRTPPSHFARFR</sequence>
<feature type="region of interest" description="Disordered" evidence="1">
    <location>
        <begin position="38"/>
        <end position="80"/>
    </location>
</feature>
<evidence type="ECO:0000313" key="3">
    <source>
        <dbReference type="Proteomes" id="UP000215377"/>
    </source>
</evidence>
<dbReference type="Proteomes" id="UP000215377">
    <property type="component" value="Unassembled WGS sequence"/>
</dbReference>